<organism evidence="2 3">
    <name type="scientific">Ideonella lacteola</name>
    <dbReference type="NCBI Taxonomy" id="2984193"/>
    <lineage>
        <taxon>Bacteria</taxon>
        <taxon>Pseudomonadati</taxon>
        <taxon>Pseudomonadota</taxon>
        <taxon>Betaproteobacteria</taxon>
        <taxon>Burkholderiales</taxon>
        <taxon>Sphaerotilaceae</taxon>
        <taxon>Ideonella</taxon>
    </lineage>
</organism>
<evidence type="ECO:0000313" key="2">
    <source>
        <dbReference type="EMBL" id="MEK8029867.1"/>
    </source>
</evidence>
<keyword evidence="2" id="KW-0378">Hydrolase</keyword>
<gene>
    <name evidence="2" type="ORF">AACH06_03455</name>
</gene>
<dbReference type="GO" id="GO:0016787">
    <property type="term" value="F:hydrolase activity"/>
    <property type="evidence" value="ECO:0007669"/>
    <property type="project" value="UniProtKB-KW"/>
</dbReference>
<evidence type="ECO:0000259" key="1">
    <source>
        <dbReference type="Pfam" id="PF12697"/>
    </source>
</evidence>
<proteinExistence type="predicted"/>
<dbReference type="RefSeq" id="WP_341424199.1">
    <property type="nucleotide sequence ID" value="NZ_JBBUTG010000001.1"/>
</dbReference>
<reference evidence="2 3" key="1">
    <citation type="submission" date="2024-04" db="EMBL/GenBank/DDBJ databases">
        <title>Novel species of the genus Ideonella isolated from streams.</title>
        <authorList>
            <person name="Lu H."/>
        </authorList>
    </citation>
    <scope>NUCLEOTIDE SEQUENCE [LARGE SCALE GENOMIC DNA]</scope>
    <source>
        <strain evidence="2 3">DXS29W</strain>
    </source>
</reference>
<dbReference type="Pfam" id="PF12697">
    <property type="entry name" value="Abhydrolase_6"/>
    <property type="match status" value="1"/>
</dbReference>
<name>A0ABU9BLW3_9BURK</name>
<evidence type="ECO:0000313" key="3">
    <source>
        <dbReference type="Proteomes" id="UP001371218"/>
    </source>
</evidence>
<dbReference type="EMBL" id="JBBUTG010000001">
    <property type="protein sequence ID" value="MEK8029867.1"/>
    <property type="molecule type" value="Genomic_DNA"/>
</dbReference>
<comment type="caution">
    <text evidence="2">The sequence shown here is derived from an EMBL/GenBank/DDBJ whole genome shotgun (WGS) entry which is preliminary data.</text>
</comment>
<accession>A0ABU9BLW3</accession>
<dbReference type="PANTHER" id="PTHR42886">
    <property type="entry name" value="RE40534P-RELATED"/>
    <property type="match status" value="1"/>
</dbReference>
<dbReference type="PANTHER" id="PTHR42886:SF29">
    <property type="entry name" value="PUMMELIG, ISOFORM A"/>
    <property type="match status" value="1"/>
</dbReference>
<protein>
    <submittedName>
        <fullName evidence="2">Alpha/beta hydrolase</fullName>
    </submittedName>
</protein>
<dbReference type="Proteomes" id="UP001371218">
    <property type="component" value="Unassembled WGS sequence"/>
</dbReference>
<dbReference type="InterPro" id="IPR029058">
    <property type="entry name" value="AB_hydrolase_fold"/>
</dbReference>
<keyword evidence="3" id="KW-1185">Reference proteome</keyword>
<dbReference type="Gene3D" id="3.40.50.1820">
    <property type="entry name" value="alpha/beta hydrolase"/>
    <property type="match status" value="1"/>
</dbReference>
<dbReference type="SUPFAM" id="SSF53474">
    <property type="entry name" value="alpha/beta-Hydrolases"/>
    <property type="match status" value="1"/>
</dbReference>
<dbReference type="InterPro" id="IPR000073">
    <property type="entry name" value="AB_hydrolase_1"/>
</dbReference>
<sequence>MQLPIVFSHANGFPAGTYRLLFEHWQRAGHAVHALPRFGHDPRYPVTSNWRGLRDQLIDFIDAEVGGPAILVGHSLGGLLSLLAACKRPDLAARLVMLDSPVVTGWRAHSIHALKRTGLMPRVSPGKVSRRRRDQWPDRTAVLAHFKAKTAFARWDDRVLADYVACGFEERQGHVELAFHRMVETRIYDTLPHHLGGLLKRHPPRCPVAFLAGTESVEARQGGLAAAQSLAKERFRWMEGSHLYPMERPDDTAAAVLELLR</sequence>
<feature type="domain" description="AB hydrolase-1" evidence="1">
    <location>
        <begin position="5"/>
        <end position="255"/>
    </location>
</feature>